<accession>A0AA38P7G0</accession>
<protein>
    <recommendedName>
        <fullName evidence="4">Secreted protein</fullName>
    </recommendedName>
</protein>
<evidence type="ECO:0000313" key="3">
    <source>
        <dbReference type="Proteomes" id="UP001163846"/>
    </source>
</evidence>
<dbReference type="EMBL" id="MU806225">
    <property type="protein sequence ID" value="KAJ3837743.1"/>
    <property type="molecule type" value="Genomic_DNA"/>
</dbReference>
<evidence type="ECO:0000313" key="2">
    <source>
        <dbReference type="EMBL" id="KAJ3837743.1"/>
    </source>
</evidence>
<reference evidence="2" key="1">
    <citation type="submission" date="2022-08" db="EMBL/GenBank/DDBJ databases">
        <authorList>
            <consortium name="DOE Joint Genome Institute"/>
            <person name="Min B."/>
            <person name="Riley R."/>
            <person name="Sierra-Patev S."/>
            <person name="Naranjo-Ortiz M."/>
            <person name="Looney B."/>
            <person name="Konkel Z."/>
            <person name="Slot J.C."/>
            <person name="Sakamoto Y."/>
            <person name="Steenwyk J.L."/>
            <person name="Rokas A."/>
            <person name="Carro J."/>
            <person name="Camarero S."/>
            <person name="Ferreira P."/>
            <person name="Molpeceres G."/>
            <person name="Ruiz-Duenas F.J."/>
            <person name="Serrano A."/>
            <person name="Henrissat B."/>
            <person name="Drula E."/>
            <person name="Hughes K.W."/>
            <person name="Mata J.L."/>
            <person name="Ishikawa N.K."/>
            <person name="Vargas-Isla R."/>
            <person name="Ushijima S."/>
            <person name="Smith C.A."/>
            <person name="Ahrendt S."/>
            <person name="Andreopoulos W."/>
            <person name="He G."/>
            <person name="Labutti K."/>
            <person name="Lipzen A."/>
            <person name="Ng V."/>
            <person name="Sandor L."/>
            <person name="Barry K."/>
            <person name="Martinez A.T."/>
            <person name="Xiao Y."/>
            <person name="Gibbons J.G."/>
            <person name="Terashima K."/>
            <person name="Hibbett D.S."/>
            <person name="Grigoriev I.V."/>
        </authorList>
    </citation>
    <scope>NUCLEOTIDE SEQUENCE</scope>
    <source>
        <strain evidence="2">TFB9207</strain>
    </source>
</reference>
<sequence>MCLCLLRLLLWIPLAFQVQLSRLHDRLSSMACLAHRANLPSQLETSMHPNSISSLTRTLPRNPMESSFLTTLNSPTILSSRRTRSNALIVSSRFSIHTVKRLKLISSWTSFAVQLVVIPMAAKSSSLSSTSSIALLLPTTPALIMFTLMSIPSRLPLSLLLFLAPLSWRRRNCGWLKLVILVIPST</sequence>
<keyword evidence="1" id="KW-0732">Signal</keyword>
<name>A0AA38P7G0_9AGAR</name>
<organism evidence="2 3">
    <name type="scientific">Lentinula raphanica</name>
    <dbReference type="NCBI Taxonomy" id="153919"/>
    <lineage>
        <taxon>Eukaryota</taxon>
        <taxon>Fungi</taxon>
        <taxon>Dikarya</taxon>
        <taxon>Basidiomycota</taxon>
        <taxon>Agaricomycotina</taxon>
        <taxon>Agaricomycetes</taxon>
        <taxon>Agaricomycetidae</taxon>
        <taxon>Agaricales</taxon>
        <taxon>Marasmiineae</taxon>
        <taxon>Omphalotaceae</taxon>
        <taxon>Lentinula</taxon>
    </lineage>
</organism>
<keyword evidence="3" id="KW-1185">Reference proteome</keyword>
<feature type="chain" id="PRO_5041462465" description="Secreted protein" evidence="1">
    <location>
        <begin position="18"/>
        <end position="186"/>
    </location>
</feature>
<evidence type="ECO:0000256" key="1">
    <source>
        <dbReference type="SAM" id="SignalP"/>
    </source>
</evidence>
<comment type="caution">
    <text evidence="2">The sequence shown here is derived from an EMBL/GenBank/DDBJ whole genome shotgun (WGS) entry which is preliminary data.</text>
</comment>
<proteinExistence type="predicted"/>
<feature type="signal peptide" evidence="1">
    <location>
        <begin position="1"/>
        <end position="17"/>
    </location>
</feature>
<evidence type="ECO:0008006" key="4">
    <source>
        <dbReference type="Google" id="ProtNLM"/>
    </source>
</evidence>
<dbReference type="AlphaFoldDB" id="A0AA38P7G0"/>
<dbReference type="Proteomes" id="UP001163846">
    <property type="component" value="Unassembled WGS sequence"/>
</dbReference>
<gene>
    <name evidence="2" type="ORF">F5878DRAFT_621535</name>
</gene>